<dbReference type="SMART" id="SM00822">
    <property type="entry name" value="PKS_KR"/>
    <property type="match status" value="1"/>
</dbReference>
<dbReference type="Pfam" id="PF13561">
    <property type="entry name" value="adh_short_C2"/>
    <property type="match status" value="1"/>
</dbReference>
<dbReference type="Proteomes" id="UP000800041">
    <property type="component" value="Unassembled WGS sequence"/>
</dbReference>
<evidence type="ECO:0000256" key="1">
    <source>
        <dbReference type="ARBA" id="ARBA00006484"/>
    </source>
</evidence>
<dbReference type="GO" id="GO:0006633">
    <property type="term" value="P:fatty acid biosynthetic process"/>
    <property type="evidence" value="ECO:0007669"/>
    <property type="project" value="TreeGrafter"/>
</dbReference>
<proteinExistence type="inferred from homology"/>
<dbReference type="OrthoDB" id="1669814at2759"/>
<dbReference type="GO" id="GO:0016616">
    <property type="term" value="F:oxidoreductase activity, acting on the CH-OH group of donors, NAD or NADP as acceptor"/>
    <property type="evidence" value="ECO:0007669"/>
    <property type="project" value="TreeGrafter"/>
</dbReference>
<feature type="domain" description="Ketoreductase" evidence="3">
    <location>
        <begin position="10"/>
        <end position="197"/>
    </location>
</feature>
<dbReference type="FunFam" id="3.40.50.720:FF:000084">
    <property type="entry name" value="Short-chain dehydrogenase reductase"/>
    <property type="match status" value="1"/>
</dbReference>
<dbReference type="CDD" id="cd05233">
    <property type="entry name" value="SDR_c"/>
    <property type="match status" value="1"/>
</dbReference>
<dbReference type="PRINTS" id="PR00080">
    <property type="entry name" value="SDRFAMILY"/>
</dbReference>
<dbReference type="InterPro" id="IPR057326">
    <property type="entry name" value="KR_dom"/>
</dbReference>
<dbReference type="PROSITE" id="PS00061">
    <property type="entry name" value="ADH_SHORT"/>
    <property type="match status" value="1"/>
</dbReference>
<reference evidence="4" key="1">
    <citation type="journal article" date="2020" name="Stud. Mycol.">
        <title>101 Dothideomycetes genomes: a test case for predicting lifestyles and emergence of pathogens.</title>
        <authorList>
            <person name="Haridas S."/>
            <person name="Albert R."/>
            <person name="Binder M."/>
            <person name="Bloem J."/>
            <person name="Labutti K."/>
            <person name="Salamov A."/>
            <person name="Andreopoulos B."/>
            <person name="Baker S."/>
            <person name="Barry K."/>
            <person name="Bills G."/>
            <person name="Bluhm B."/>
            <person name="Cannon C."/>
            <person name="Castanera R."/>
            <person name="Culley D."/>
            <person name="Daum C."/>
            <person name="Ezra D."/>
            <person name="Gonzalez J."/>
            <person name="Henrissat B."/>
            <person name="Kuo A."/>
            <person name="Liang C."/>
            <person name="Lipzen A."/>
            <person name="Lutzoni F."/>
            <person name="Magnuson J."/>
            <person name="Mondo S."/>
            <person name="Nolan M."/>
            <person name="Ohm R."/>
            <person name="Pangilinan J."/>
            <person name="Park H.-J."/>
            <person name="Ramirez L."/>
            <person name="Alfaro M."/>
            <person name="Sun H."/>
            <person name="Tritt A."/>
            <person name="Yoshinaga Y."/>
            <person name="Zwiers L.-H."/>
            <person name="Turgeon B."/>
            <person name="Goodwin S."/>
            <person name="Spatafora J."/>
            <person name="Crous P."/>
            <person name="Grigoriev I."/>
        </authorList>
    </citation>
    <scope>NUCLEOTIDE SEQUENCE</scope>
    <source>
        <strain evidence="4">CBS 113979</strain>
    </source>
</reference>
<keyword evidence="2" id="KW-0521">NADP</keyword>
<dbReference type="InterPro" id="IPR020904">
    <property type="entry name" value="Sc_DH/Rdtase_CS"/>
</dbReference>
<protein>
    <submittedName>
        <fullName evidence="4">NAD(P)-binding protein</fullName>
    </submittedName>
</protein>
<dbReference type="PANTHER" id="PTHR42760:SF45">
    <property type="entry name" value="SHORT CHAIN DEHYDROGENASE_REDUCTASE FAMILY PROTEIN, PUTATIVE (AFU_ORTHOLOGUE AFUA_3G09150)-RELATED"/>
    <property type="match status" value="1"/>
</dbReference>
<gene>
    <name evidence="4" type="ORF">K402DRAFT_419344</name>
</gene>
<dbReference type="GO" id="GO:0048038">
    <property type="term" value="F:quinone binding"/>
    <property type="evidence" value="ECO:0007669"/>
    <property type="project" value="TreeGrafter"/>
</dbReference>
<evidence type="ECO:0000313" key="5">
    <source>
        <dbReference type="Proteomes" id="UP000800041"/>
    </source>
</evidence>
<dbReference type="InterPro" id="IPR036291">
    <property type="entry name" value="NAD(P)-bd_dom_sf"/>
</dbReference>
<evidence type="ECO:0000256" key="2">
    <source>
        <dbReference type="ARBA" id="ARBA00022857"/>
    </source>
</evidence>
<name>A0A6G1H5R2_9PEZI</name>
<sequence>MAAAKDFEGKIIVVTGGASGIGLETSKQLAARGAKVSIADLQEAALQEAAKTIEQDGGTVMTTVVDVRKRSQVDAWIEKTVKTWDSKIHGAVNLAGVIGKGIGLKNINETEDDEWDFVIGVNLNGVFNCMRAELNHIEDKGSIVNASSIAGIIGLPKNSPYVASKHAVVGLTRAAAKEYGSRGIRSNCIAPGPIDTPMVRQSEDIMGHGTGLAQIPLGRKGQVHEAANVIVWLLSDSSSYVSGSVQSIDGGWAC</sequence>
<evidence type="ECO:0000313" key="4">
    <source>
        <dbReference type="EMBL" id="KAF1988495.1"/>
    </source>
</evidence>
<organism evidence="4 5">
    <name type="scientific">Aulographum hederae CBS 113979</name>
    <dbReference type="NCBI Taxonomy" id="1176131"/>
    <lineage>
        <taxon>Eukaryota</taxon>
        <taxon>Fungi</taxon>
        <taxon>Dikarya</taxon>
        <taxon>Ascomycota</taxon>
        <taxon>Pezizomycotina</taxon>
        <taxon>Dothideomycetes</taxon>
        <taxon>Pleosporomycetidae</taxon>
        <taxon>Aulographales</taxon>
        <taxon>Aulographaceae</taxon>
    </lineage>
</organism>
<dbReference type="SUPFAM" id="SSF51735">
    <property type="entry name" value="NAD(P)-binding Rossmann-fold domains"/>
    <property type="match status" value="1"/>
</dbReference>
<dbReference type="PANTHER" id="PTHR42760">
    <property type="entry name" value="SHORT-CHAIN DEHYDROGENASES/REDUCTASES FAMILY MEMBER"/>
    <property type="match status" value="1"/>
</dbReference>
<comment type="similarity">
    <text evidence="1">Belongs to the short-chain dehydrogenases/reductases (SDR) family.</text>
</comment>
<evidence type="ECO:0000259" key="3">
    <source>
        <dbReference type="SMART" id="SM00822"/>
    </source>
</evidence>
<accession>A0A6G1H5R2</accession>
<dbReference type="InterPro" id="IPR002347">
    <property type="entry name" value="SDR_fam"/>
</dbReference>
<dbReference type="EMBL" id="ML977148">
    <property type="protein sequence ID" value="KAF1988495.1"/>
    <property type="molecule type" value="Genomic_DNA"/>
</dbReference>
<dbReference type="PRINTS" id="PR00081">
    <property type="entry name" value="GDHRDH"/>
</dbReference>
<dbReference type="AlphaFoldDB" id="A0A6G1H5R2"/>
<keyword evidence="5" id="KW-1185">Reference proteome</keyword>
<dbReference type="Gene3D" id="3.40.50.720">
    <property type="entry name" value="NAD(P)-binding Rossmann-like Domain"/>
    <property type="match status" value="1"/>
</dbReference>